<keyword evidence="2" id="KW-1185">Reference proteome</keyword>
<dbReference type="EMBL" id="WUQX01000001">
    <property type="protein sequence ID" value="MXP75409.1"/>
    <property type="molecule type" value="Genomic_DNA"/>
</dbReference>
<dbReference type="Proteomes" id="UP000460412">
    <property type="component" value="Unassembled WGS sequence"/>
</dbReference>
<dbReference type="AlphaFoldDB" id="A0A7X3MFE0"/>
<evidence type="ECO:0000313" key="2">
    <source>
        <dbReference type="Proteomes" id="UP000460412"/>
    </source>
</evidence>
<comment type="caution">
    <text evidence="1">The sequence shown here is derived from an EMBL/GenBank/DDBJ whole genome shotgun (WGS) entry which is preliminary data.</text>
</comment>
<proteinExistence type="predicted"/>
<protein>
    <submittedName>
        <fullName evidence="1">Uncharacterized protein</fullName>
    </submittedName>
</protein>
<sequence length="607" mass="71458">MNHDIPDWVEAVNTFDYRALKNIVDKNIPYLAESRPQLYAEQGYLYYILKEYFSAYNCFKMATSIYYRQREYIKYFIAETNRYLIGQIVIDSNGTISGVGHSDVKIVKEEINAIDLDRTYRSLPNMGGNNKVLKDIYTFNIAHALFQDAYSTSEKVKEQADSNYTFFSGISAFSSMRRSMEDYYNYIVLNQLAVDRYTEHIKIFRIYFQSIIGSVTAANMGNYDPVHKAKVGNVHADKLNRFDLMVALKYEEFKKLQRLLKNISINLPMEEDAIDYLMVVISRYEKWPVKSIFLEDNFFFWKAILILGYCELNEKLVEITLNKINECINILDYREYGNVIIRFLKNAETHGLINNFNIELIELFLKTEMKYLCNDKTESIMHISLVLQSAWLCQKYMHTYDDKETISQLLSDEGRMLCIKIYPYVGNACKNIICETYKDWKLKRGNQDFDFYCSLVELGILVPDKNAEQEIFSYYKEQRKEAEIDKETMFILPTQNDNELIFHLVELYLKDCIIDTESLIKIAKERDIESALWLMDYENFDYDLFDINWVKLCSSRLLEDMSSSFSVKQNISKKFVDAYNMGKIDRDLLDVYFHYFAGALDESNKDA</sequence>
<name>A0A7X3MFE0_9FIRM</name>
<evidence type="ECO:0000313" key="1">
    <source>
        <dbReference type="EMBL" id="MXP75409.1"/>
    </source>
</evidence>
<organism evidence="1 2">
    <name type="scientific">Sporofaciens musculi</name>
    <dbReference type="NCBI Taxonomy" id="2681861"/>
    <lineage>
        <taxon>Bacteria</taxon>
        <taxon>Bacillati</taxon>
        <taxon>Bacillota</taxon>
        <taxon>Clostridia</taxon>
        <taxon>Lachnospirales</taxon>
        <taxon>Lachnospiraceae</taxon>
        <taxon>Sporofaciens</taxon>
    </lineage>
</organism>
<dbReference type="RefSeq" id="WP_159750667.1">
    <property type="nucleotide sequence ID" value="NZ_WUQX01000001.1"/>
</dbReference>
<reference evidence="1 2" key="1">
    <citation type="submission" date="2019-12" db="EMBL/GenBank/DDBJ databases">
        <title>Sporaefaciens musculi gen. nov., sp. nov., a novel bacterium isolated from the caecum of an obese mouse.</title>
        <authorList>
            <person name="Rasmussen T.S."/>
            <person name="Streidl T."/>
            <person name="Hitch T.C.A."/>
            <person name="Wortmann E."/>
            <person name="Deptula P."/>
            <person name="Hansen M."/>
            <person name="Nielsen D.S."/>
            <person name="Clavel T."/>
            <person name="Vogensen F.K."/>
        </authorList>
    </citation>
    <scope>NUCLEOTIDE SEQUENCE [LARGE SCALE GENOMIC DNA]</scope>
    <source>
        <strain evidence="1 2">WCA-9-b2</strain>
    </source>
</reference>
<gene>
    <name evidence="1" type="ORF">GN277_08465</name>
</gene>
<accession>A0A7X3MFE0</accession>